<gene>
    <name evidence="2" type="ORF">EPI11_10685</name>
</gene>
<dbReference type="InterPro" id="IPR011467">
    <property type="entry name" value="DUF1573"/>
</dbReference>
<proteinExistence type="predicted"/>
<protein>
    <submittedName>
        <fullName evidence="2">DUF1573 domain-containing protein</fullName>
    </submittedName>
</protein>
<feature type="chain" id="PRO_5018759277" evidence="1">
    <location>
        <begin position="25"/>
        <end position="171"/>
    </location>
</feature>
<organism evidence="2 3">
    <name type="scientific">Flavobacterium cerinum</name>
    <dbReference type="NCBI Taxonomy" id="2502784"/>
    <lineage>
        <taxon>Bacteria</taxon>
        <taxon>Pseudomonadati</taxon>
        <taxon>Bacteroidota</taxon>
        <taxon>Flavobacteriia</taxon>
        <taxon>Flavobacteriales</taxon>
        <taxon>Flavobacteriaceae</taxon>
        <taxon>Flavobacterium</taxon>
    </lineage>
</organism>
<dbReference type="EMBL" id="SBII01000007">
    <property type="protein sequence ID" value="RWX00002.1"/>
    <property type="molecule type" value="Genomic_DNA"/>
</dbReference>
<accession>A0A3S3U024</accession>
<dbReference type="OrthoDB" id="826619at2"/>
<name>A0A3S3U024_9FLAO</name>
<dbReference type="RefSeq" id="WP_128389959.1">
    <property type="nucleotide sequence ID" value="NZ_SBII01000007.1"/>
</dbReference>
<evidence type="ECO:0000313" key="2">
    <source>
        <dbReference type="EMBL" id="RWX00002.1"/>
    </source>
</evidence>
<dbReference type="PANTHER" id="PTHR37833:SF1">
    <property type="entry name" value="SIGNAL PEPTIDE PROTEIN"/>
    <property type="match status" value="1"/>
</dbReference>
<dbReference type="Gene3D" id="2.60.40.10">
    <property type="entry name" value="Immunoglobulins"/>
    <property type="match status" value="1"/>
</dbReference>
<comment type="caution">
    <text evidence="2">The sequence shown here is derived from an EMBL/GenBank/DDBJ whole genome shotgun (WGS) entry which is preliminary data.</text>
</comment>
<sequence length="171" mass="17939">MKTLKLSALALVGAFFFISQGASAQQTAKKVVAKDAKAVSQKIEPKAAATVDAAKNMAPSGITWKDDTHNFNDIEKGKPVSHDFTFKNTTKQTVLLTDVKASCGCTATNYTKTPIKPGESGSVTATFNAASPGSFSKNITVTTNDSDVKKILTIKGKVLTPASEATPATQQ</sequence>
<dbReference type="Pfam" id="PF07610">
    <property type="entry name" value="DUF1573"/>
    <property type="match status" value="1"/>
</dbReference>
<evidence type="ECO:0000256" key="1">
    <source>
        <dbReference type="SAM" id="SignalP"/>
    </source>
</evidence>
<dbReference type="InterPro" id="IPR013783">
    <property type="entry name" value="Ig-like_fold"/>
</dbReference>
<dbReference type="AlphaFoldDB" id="A0A3S3U024"/>
<feature type="signal peptide" evidence="1">
    <location>
        <begin position="1"/>
        <end position="24"/>
    </location>
</feature>
<evidence type="ECO:0000313" key="3">
    <source>
        <dbReference type="Proteomes" id="UP000287527"/>
    </source>
</evidence>
<dbReference type="PANTHER" id="PTHR37833">
    <property type="entry name" value="LIPOPROTEIN-RELATED"/>
    <property type="match status" value="1"/>
</dbReference>
<keyword evidence="1" id="KW-0732">Signal</keyword>
<reference evidence="2 3" key="1">
    <citation type="submission" date="2019-01" db="EMBL/GenBank/DDBJ databases">
        <title>Flavobacterium sp. nov.,isolated from freshwater.</title>
        <authorList>
            <person name="Zhang R."/>
            <person name="Du Z.-J."/>
        </authorList>
    </citation>
    <scope>NUCLEOTIDE SEQUENCE [LARGE SCALE GENOMIC DNA]</scope>
    <source>
        <strain evidence="2 3">1E403</strain>
    </source>
</reference>
<dbReference type="Proteomes" id="UP000287527">
    <property type="component" value="Unassembled WGS sequence"/>
</dbReference>
<keyword evidence="3" id="KW-1185">Reference proteome</keyword>